<dbReference type="GO" id="GO:0005524">
    <property type="term" value="F:ATP binding"/>
    <property type="evidence" value="ECO:0007669"/>
    <property type="project" value="InterPro"/>
</dbReference>
<proteinExistence type="predicted"/>
<accession>A0A544QXH1</accession>
<comment type="caution">
    <text evidence="2">The sequence shown here is derived from an EMBL/GenBank/DDBJ whole genome shotgun (WGS) entry which is preliminary data.</text>
</comment>
<organism evidence="2 3">
    <name type="scientific">Peptacetobacter hominis</name>
    <dbReference type="NCBI Taxonomy" id="2743610"/>
    <lineage>
        <taxon>Bacteria</taxon>
        <taxon>Bacillati</taxon>
        <taxon>Bacillota</taxon>
        <taxon>Clostridia</taxon>
        <taxon>Peptostreptococcales</taxon>
        <taxon>Peptostreptococcaceae</taxon>
        <taxon>Peptacetobacter</taxon>
    </lineage>
</organism>
<dbReference type="AlphaFoldDB" id="A0A544QXH1"/>
<name>A0A544QXH1_9FIRM</name>
<dbReference type="PANTHER" id="PTHR43581:SF2">
    <property type="entry name" value="EXCINUCLEASE ATPASE SUBUNIT"/>
    <property type="match status" value="1"/>
</dbReference>
<dbReference type="Proteomes" id="UP000317863">
    <property type="component" value="Unassembled WGS sequence"/>
</dbReference>
<evidence type="ECO:0000313" key="2">
    <source>
        <dbReference type="EMBL" id="TQQ85412.1"/>
    </source>
</evidence>
<dbReference type="InterPro" id="IPR051396">
    <property type="entry name" value="Bact_Antivir_Def_Nuclease"/>
</dbReference>
<dbReference type="InterPro" id="IPR003959">
    <property type="entry name" value="ATPase_AAA_core"/>
</dbReference>
<dbReference type="SUPFAM" id="SSF52540">
    <property type="entry name" value="P-loop containing nucleoside triphosphate hydrolases"/>
    <property type="match status" value="1"/>
</dbReference>
<evidence type="ECO:0000259" key="1">
    <source>
        <dbReference type="SMART" id="SM00382"/>
    </source>
</evidence>
<reference evidence="2 3" key="1">
    <citation type="submission" date="2019-02" db="EMBL/GenBank/DDBJ databases">
        <title>Peptostreptococcaceae bacterium ZHW00191 nov., a new bacterium isolated from the human gut.</title>
        <authorList>
            <person name="Zhou H.-W."/>
            <person name="Chen X.-J."/>
        </authorList>
    </citation>
    <scope>NUCLEOTIDE SEQUENCE [LARGE SCALE GENOMIC DNA]</scope>
    <source>
        <strain evidence="2 3">ZHW00191</strain>
    </source>
</reference>
<gene>
    <name evidence="2" type="ORF">EXD82_01310</name>
</gene>
<dbReference type="PANTHER" id="PTHR43581">
    <property type="entry name" value="ATP/GTP PHOSPHATASE"/>
    <property type="match status" value="1"/>
</dbReference>
<evidence type="ECO:0000313" key="3">
    <source>
        <dbReference type="Proteomes" id="UP000317863"/>
    </source>
</evidence>
<dbReference type="InterPro" id="IPR027417">
    <property type="entry name" value="P-loop_NTPase"/>
</dbReference>
<dbReference type="RefSeq" id="WP_142535116.1">
    <property type="nucleotide sequence ID" value="NZ_SGJB01000002.1"/>
</dbReference>
<dbReference type="Gene3D" id="3.40.50.300">
    <property type="entry name" value="P-loop containing nucleotide triphosphate hydrolases"/>
    <property type="match status" value="1"/>
</dbReference>
<dbReference type="EMBL" id="SGJB01000002">
    <property type="protein sequence ID" value="TQQ85412.1"/>
    <property type="molecule type" value="Genomic_DNA"/>
</dbReference>
<dbReference type="OrthoDB" id="1093370at2"/>
<dbReference type="SMART" id="SM00382">
    <property type="entry name" value="AAA"/>
    <property type="match status" value="1"/>
</dbReference>
<dbReference type="InterPro" id="IPR003593">
    <property type="entry name" value="AAA+_ATPase"/>
</dbReference>
<protein>
    <submittedName>
        <fullName evidence="2">AAA family ATPase</fullName>
    </submittedName>
</protein>
<sequence length="374" mass="43802">MENVFIKNIHIDSVRHLKNIEINISDNECKHIIFTGKNGSGKTSLIEALSKYIEYVSNNKSEESRNVLDINFNITEPEIYNKFNSGEIILAYYQADRVFKTEEVKNVEKINLNDKYSIYEKPSSKFVKYLVDMKVTQALSLTGNKREKAEQIGNWFISLENLLKKIFNNNSLELVFDEDKFDFRIRIDGRNEFDFNTLSSGYAAVLDIVVDLIMRMEKNSNRRFEYNMPGIVLIDEIETHLHLELQREILGLLTTVFPNIQFVVTTHSPFVLNSIENAVIYDLENHTFVKDGLNNVPYDGIVEGYFNVNSLSQELSRKFEEYKSLVKKKVLEDEDFAEIQRLEIYLEEIPDYLALDITTQYRELKQEFERRTDL</sequence>
<feature type="domain" description="AAA+ ATPase" evidence="1">
    <location>
        <begin position="28"/>
        <end position="293"/>
    </location>
</feature>
<dbReference type="Pfam" id="PF13304">
    <property type="entry name" value="AAA_21"/>
    <property type="match status" value="1"/>
</dbReference>
<keyword evidence="3" id="KW-1185">Reference proteome</keyword>
<dbReference type="GO" id="GO:0016887">
    <property type="term" value="F:ATP hydrolysis activity"/>
    <property type="evidence" value="ECO:0007669"/>
    <property type="project" value="InterPro"/>
</dbReference>